<evidence type="ECO:0000256" key="5">
    <source>
        <dbReference type="ARBA" id="ARBA00022683"/>
    </source>
</evidence>
<feature type="domain" description="PTS EIIB type-3" evidence="9">
    <location>
        <begin position="3"/>
        <end position="112"/>
    </location>
</feature>
<gene>
    <name evidence="10" type="ORF">OCV51_06980</name>
</gene>
<evidence type="ECO:0000256" key="8">
    <source>
        <dbReference type="SAM" id="SignalP"/>
    </source>
</evidence>
<dbReference type="InterPro" id="IPR036095">
    <property type="entry name" value="PTS_EIIB-like_sf"/>
</dbReference>
<keyword evidence="8" id="KW-0732">Signal</keyword>
<evidence type="ECO:0000256" key="6">
    <source>
        <dbReference type="ARBA" id="ARBA00022777"/>
    </source>
</evidence>
<name>A0ABT2TAV0_9FIRM</name>
<dbReference type="EMBL" id="JAOQJX010000008">
    <property type="protein sequence ID" value="MCU6747398.1"/>
    <property type="molecule type" value="Genomic_DNA"/>
</dbReference>
<sequence>MRKIKAVILCASAMSSSMMVEALRKVAGGKEIDLDVSCSASLRYRTFDFGGIDIVLIAPQVKGQMKAIQKFAAEKGYPDLPFMLIPMREYGLAKGEAVLDMMLEMLDNSKEE</sequence>
<keyword evidence="1" id="KW-0813">Transport</keyword>
<protein>
    <recommendedName>
        <fullName evidence="9">PTS EIIB type-3 domain-containing protein</fullName>
    </recommendedName>
</protein>
<feature type="signal peptide" evidence="8">
    <location>
        <begin position="1"/>
        <end position="22"/>
    </location>
</feature>
<dbReference type="SUPFAM" id="SSF52794">
    <property type="entry name" value="PTS system IIB component-like"/>
    <property type="match status" value="1"/>
</dbReference>
<evidence type="ECO:0000259" key="9">
    <source>
        <dbReference type="PROSITE" id="PS51100"/>
    </source>
</evidence>
<dbReference type="Gene3D" id="3.40.50.2300">
    <property type="match status" value="1"/>
</dbReference>
<keyword evidence="6" id="KW-0418">Kinase</keyword>
<organism evidence="10 11">
    <name type="scientific">Faecalicatena acetigenes</name>
    <dbReference type="NCBI Taxonomy" id="2981790"/>
    <lineage>
        <taxon>Bacteria</taxon>
        <taxon>Bacillati</taxon>
        <taxon>Bacillota</taxon>
        <taxon>Clostridia</taxon>
        <taxon>Lachnospirales</taxon>
        <taxon>Lachnospiraceae</taxon>
        <taxon>Faecalicatena</taxon>
    </lineage>
</organism>
<evidence type="ECO:0000256" key="7">
    <source>
        <dbReference type="PROSITE-ProRule" id="PRU00423"/>
    </source>
</evidence>
<reference evidence="10 11" key="1">
    <citation type="journal article" date="2021" name="ISME Commun">
        <title>Automated analysis of genomic sequences facilitates high-throughput and comprehensive description of bacteria.</title>
        <authorList>
            <person name="Hitch T.C.A."/>
        </authorList>
    </citation>
    <scope>NUCLEOTIDE SEQUENCE [LARGE SCALE GENOMIC DNA]</scope>
    <source>
        <strain evidence="10 11">H2_18</strain>
    </source>
</reference>
<evidence type="ECO:0000256" key="1">
    <source>
        <dbReference type="ARBA" id="ARBA00022448"/>
    </source>
</evidence>
<dbReference type="Pfam" id="PF02302">
    <property type="entry name" value="PTS_IIB"/>
    <property type="match status" value="1"/>
</dbReference>
<dbReference type="PANTHER" id="PTHR34581">
    <property type="entry name" value="PTS SYSTEM N,N'-DIACETYLCHITOBIOSE-SPECIFIC EIIB COMPONENT"/>
    <property type="match status" value="1"/>
</dbReference>
<evidence type="ECO:0000256" key="2">
    <source>
        <dbReference type="ARBA" id="ARBA00022553"/>
    </source>
</evidence>
<proteinExistence type="predicted"/>
<dbReference type="InterPro" id="IPR051819">
    <property type="entry name" value="PTS_sugar-specific_EIIB"/>
</dbReference>
<keyword evidence="4" id="KW-0808">Transferase</keyword>
<evidence type="ECO:0000313" key="11">
    <source>
        <dbReference type="Proteomes" id="UP001652394"/>
    </source>
</evidence>
<accession>A0ABT2TAV0</accession>
<dbReference type="InterPro" id="IPR013012">
    <property type="entry name" value="PTS_EIIB_3"/>
</dbReference>
<feature type="chain" id="PRO_5046822045" description="PTS EIIB type-3 domain-containing protein" evidence="8">
    <location>
        <begin position="23"/>
        <end position="112"/>
    </location>
</feature>
<keyword evidence="3" id="KW-0762">Sugar transport</keyword>
<dbReference type="RefSeq" id="WP_059066762.1">
    <property type="nucleotide sequence ID" value="NZ_JAOQJX010000008.1"/>
</dbReference>
<evidence type="ECO:0000256" key="4">
    <source>
        <dbReference type="ARBA" id="ARBA00022679"/>
    </source>
</evidence>
<dbReference type="PANTHER" id="PTHR34581:SF2">
    <property type="entry name" value="PTS SYSTEM N,N'-DIACETYLCHITOBIOSE-SPECIFIC EIIB COMPONENT"/>
    <property type="match status" value="1"/>
</dbReference>
<dbReference type="PROSITE" id="PS51100">
    <property type="entry name" value="PTS_EIIB_TYPE_3"/>
    <property type="match status" value="1"/>
</dbReference>
<comment type="caution">
    <text evidence="10">The sequence shown here is derived from an EMBL/GenBank/DDBJ whole genome shotgun (WGS) entry which is preliminary data.</text>
</comment>
<keyword evidence="2" id="KW-0597">Phosphoprotein</keyword>
<feature type="modified residue" description="Phosphocysteine; by EIIA" evidence="7">
    <location>
        <position position="10"/>
    </location>
</feature>
<keyword evidence="11" id="KW-1185">Reference proteome</keyword>
<dbReference type="InterPro" id="IPR003501">
    <property type="entry name" value="PTS_EIIB_2/3"/>
</dbReference>
<dbReference type="Proteomes" id="UP001652394">
    <property type="component" value="Unassembled WGS sequence"/>
</dbReference>
<evidence type="ECO:0000313" key="10">
    <source>
        <dbReference type="EMBL" id="MCU6747398.1"/>
    </source>
</evidence>
<keyword evidence="5" id="KW-0598">Phosphotransferase system</keyword>
<evidence type="ECO:0000256" key="3">
    <source>
        <dbReference type="ARBA" id="ARBA00022597"/>
    </source>
</evidence>